<name>A0ABR2FY35_9ROSI</name>
<dbReference type="Proteomes" id="UP001472677">
    <property type="component" value="Unassembled WGS sequence"/>
</dbReference>
<feature type="compositionally biased region" description="Polar residues" evidence="1">
    <location>
        <begin position="1"/>
        <end position="12"/>
    </location>
</feature>
<evidence type="ECO:0000313" key="2">
    <source>
        <dbReference type="EMBL" id="KAK8589117.1"/>
    </source>
</evidence>
<gene>
    <name evidence="2" type="ORF">V6N12_023523</name>
</gene>
<feature type="region of interest" description="Disordered" evidence="1">
    <location>
        <begin position="1"/>
        <end position="30"/>
    </location>
</feature>
<dbReference type="EMBL" id="JBBPBM010000004">
    <property type="protein sequence ID" value="KAK8589117.1"/>
    <property type="molecule type" value="Genomic_DNA"/>
</dbReference>
<evidence type="ECO:0000256" key="1">
    <source>
        <dbReference type="SAM" id="MobiDB-lite"/>
    </source>
</evidence>
<keyword evidence="3" id="KW-1185">Reference proteome</keyword>
<proteinExistence type="predicted"/>
<evidence type="ECO:0000313" key="3">
    <source>
        <dbReference type="Proteomes" id="UP001472677"/>
    </source>
</evidence>
<comment type="caution">
    <text evidence="2">The sequence shown here is derived from an EMBL/GenBank/DDBJ whole genome shotgun (WGS) entry which is preliminary data.</text>
</comment>
<accession>A0ABR2FY35</accession>
<sequence>MSVHTLQLSSAAQEKDALRTEASPSRDSYTSSSLCVIPQVARLLRTGCDPIVHDNGSRGVSASIEATGCDPIVHASGSGGVGGSSNNMPAGSGVNLPIVGLPMDNIPCSASDGLNVESSSSPAADLLSKPADLSVDSGAVRESDSRFLIPVAMCLMVGVRPLLCKVTIVQYPVL</sequence>
<protein>
    <submittedName>
        <fullName evidence="2">Uncharacterized protein</fullName>
    </submittedName>
</protein>
<organism evidence="2 3">
    <name type="scientific">Hibiscus sabdariffa</name>
    <name type="common">roselle</name>
    <dbReference type="NCBI Taxonomy" id="183260"/>
    <lineage>
        <taxon>Eukaryota</taxon>
        <taxon>Viridiplantae</taxon>
        <taxon>Streptophyta</taxon>
        <taxon>Embryophyta</taxon>
        <taxon>Tracheophyta</taxon>
        <taxon>Spermatophyta</taxon>
        <taxon>Magnoliopsida</taxon>
        <taxon>eudicotyledons</taxon>
        <taxon>Gunneridae</taxon>
        <taxon>Pentapetalae</taxon>
        <taxon>rosids</taxon>
        <taxon>malvids</taxon>
        <taxon>Malvales</taxon>
        <taxon>Malvaceae</taxon>
        <taxon>Malvoideae</taxon>
        <taxon>Hibiscus</taxon>
    </lineage>
</organism>
<reference evidence="2 3" key="1">
    <citation type="journal article" date="2024" name="G3 (Bethesda)">
        <title>Genome assembly of Hibiscus sabdariffa L. provides insights into metabolisms of medicinal natural products.</title>
        <authorList>
            <person name="Kim T."/>
        </authorList>
    </citation>
    <scope>NUCLEOTIDE SEQUENCE [LARGE SCALE GENOMIC DNA]</scope>
    <source>
        <strain evidence="2">TK-2024</strain>
        <tissue evidence="2">Old leaves</tissue>
    </source>
</reference>